<feature type="transmembrane region" description="Helical" evidence="1">
    <location>
        <begin position="261"/>
        <end position="281"/>
    </location>
</feature>
<gene>
    <name evidence="2" type="ORF">DEALK_06460</name>
</gene>
<feature type="transmembrane region" description="Helical" evidence="1">
    <location>
        <begin position="204"/>
        <end position="223"/>
    </location>
</feature>
<dbReference type="Pfam" id="PF06550">
    <property type="entry name" value="SPP"/>
    <property type="match status" value="1"/>
</dbReference>
<feature type="transmembrane region" description="Helical" evidence="1">
    <location>
        <begin position="46"/>
        <end position="66"/>
    </location>
</feature>
<dbReference type="InterPro" id="IPR010545">
    <property type="entry name" value="SPP"/>
</dbReference>
<proteinExistence type="predicted"/>
<keyword evidence="1" id="KW-0812">Transmembrane</keyword>
<dbReference type="EMBL" id="LFDV01000002">
    <property type="protein sequence ID" value="KTB47801.1"/>
    <property type="molecule type" value="Genomic_DNA"/>
</dbReference>
<dbReference type="RefSeq" id="WP_058438610.1">
    <property type="nucleotide sequence ID" value="NZ_KQ758903.1"/>
</dbReference>
<keyword evidence="1" id="KW-1133">Transmembrane helix</keyword>
<evidence type="ECO:0000313" key="2">
    <source>
        <dbReference type="EMBL" id="KTB47801.1"/>
    </source>
</evidence>
<name>A0A0W0GGY9_9CHLR</name>
<feature type="transmembrane region" description="Helical" evidence="1">
    <location>
        <begin position="78"/>
        <end position="109"/>
    </location>
</feature>
<organism evidence="2 3">
    <name type="scientific">Dehalogenimonas alkenigignens</name>
    <dbReference type="NCBI Taxonomy" id="1217799"/>
    <lineage>
        <taxon>Bacteria</taxon>
        <taxon>Bacillati</taxon>
        <taxon>Chloroflexota</taxon>
        <taxon>Dehalococcoidia</taxon>
        <taxon>Dehalococcoidales</taxon>
        <taxon>Dehalococcoidaceae</taxon>
        <taxon>Dehalogenimonas</taxon>
    </lineage>
</organism>
<evidence type="ECO:0000256" key="1">
    <source>
        <dbReference type="SAM" id="Phobius"/>
    </source>
</evidence>
<protein>
    <submittedName>
        <fullName evidence="2">Uncharacterized protein conserved in archaea</fullName>
    </submittedName>
</protein>
<keyword evidence="3" id="KW-1185">Reference proteome</keyword>
<keyword evidence="1" id="KW-0472">Membrane</keyword>
<sequence length="282" mass="29858">MKLNSTHYSLITLAACQALAIAVSLRQQVFIEEEGIILPEITAGPPLVYFSLTVAVLGLTLALLPLRFLKYLIKGMFLLLYAWGVFVVLGLTLPAAAAGVIALTGALAWLKWPRLWLHNLLLGVALAGYGSVFGFILSPGSVLVIMAVISIYDLVSVKSGHMMWMVKKLSGVAIVPAFVFPRRGADWSIELSDLRLENEADERIVSLLGGGDVGFALILLVSVLAAAGIVPAFLTAGALMLGLLSVFWVQRAFFKGGPTPAMPPITAAAGLGYGLMLLAGIV</sequence>
<dbReference type="Proteomes" id="UP000053947">
    <property type="component" value="Unassembled WGS sequence"/>
</dbReference>
<dbReference type="PROSITE" id="PS51257">
    <property type="entry name" value="PROKAR_LIPOPROTEIN"/>
    <property type="match status" value="1"/>
</dbReference>
<dbReference type="OrthoDB" id="9771505at2"/>
<feature type="transmembrane region" description="Helical" evidence="1">
    <location>
        <begin position="129"/>
        <end position="155"/>
    </location>
</feature>
<comment type="caution">
    <text evidence="2">The sequence shown here is derived from an EMBL/GenBank/DDBJ whole genome shotgun (WGS) entry which is preliminary data.</text>
</comment>
<feature type="transmembrane region" description="Helical" evidence="1">
    <location>
        <begin position="229"/>
        <end position="249"/>
    </location>
</feature>
<evidence type="ECO:0000313" key="3">
    <source>
        <dbReference type="Proteomes" id="UP000053947"/>
    </source>
</evidence>
<reference evidence="2 3" key="1">
    <citation type="submission" date="2015-06" db="EMBL/GenBank/DDBJ databases">
        <title>Genome sequence of the organohalide-respiring Dehalogenimonas alkenigignens type strain (IP3-3T).</title>
        <authorList>
            <person name="Key T.A."/>
            <person name="Richmond D.P."/>
            <person name="Bowman K.S."/>
            <person name="Cho Y.-J."/>
            <person name="Chun J."/>
            <person name="da Costa M.S."/>
            <person name="Rainey F.A."/>
            <person name="Moe W.M."/>
        </authorList>
    </citation>
    <scope>NUCLEOTIDE SEQUENCE [LARGE SCALE GENOMIC DNA]</scope>
    <source>
        <strain evidence="2 3">IP3-3</strain>
    </source>
</reference>
<dbReference type="AlphaFoldDB" id="A0A0W0GGY9"/>
<accession>A0A0W0GGY9</accession>